<dbReference type="PANTHER" id="PTHR43791">
    <property type="entry name" value="PERMEASE-RELATED"/>
    <property type="match status" value="1"/>
</dbReference>
<evidence type="ECO:0000313" key="7">
    <source>
        <dbReference type="EMBL" id="KAL2809597.1"/>
    </source>
</evidence>
<protein>
    <submittedName>
        <fullName evidence="7">Major facilitator superfamily domain-containing protein</fullName>
    </submittedName>
</protein>
<keyword evidence="5 6" id="KW-0472">Membrane</keyword>
<feature type="transmembrane region" description="Helical" evidence="6">
    <location>
        <begin position="436"/>
        <end position="456"/>
    </location>
</feature>
<keyword evidence="2" id="KW-0813">Transport</keyword>
<dbReference type="PANTHER" id="PTHR43791:SF70">
    <property type="entry name" value="MAJOR FACILITATOR SUPERFAMILY (MFS) PROFILE DOMAIN-CONTAINING PROTEIN"/>
    <property type="match status" value="1"/>
</dbReference>
<evidence type="ECO:0000256" key="3">
    <source>
        <dbReference type="ARBA" id="ARBA00022692"/>
    </source>
</evidence>
<comment type="subcellular location">
    <subcellularLocation>
        <location evidence="1">Membrane</location>
        <topology evidence="1">Multi-pass membrane protein</topology>
    </subcellularLocation>
</comment>
<feature type="transmembrane region" description="Helical" evidence="6">
    <location>
        <begin position="179"/>
        <end position="198"/>
    </location>
</feature>
<dbReference type="InterPro" id="IPR036259">
    <property type="entry name" value="MFS_trans_sf"/>
</dbReference>
<evidence type="ECO:0000256" key="2">
    <source>
        <dbReference type="ARBA" id="ARBA00022448"/>
    </source>
</evidence>
<evidence type="ECO:0000256" key="1">
    <source>
        <dbReference type="ARBA" id="ARBA00004141"/>
    </source>
</evidence>
<dbReference type="EMBL" id="JBFXLT010000086">
    <property type="protein sequence ID" value="KAL2809597.1"/>
    <property type="molecule type" value="Genomic_DNA"/>
</dbReference>
<keyword evidence="3 6" id="KW-0812">Transmembrane</keyword>
<name>A0ABR4H2C4_9EURO</name>
<proteinExistence type="predicted"/>
<accession>A0ABR4H2C4</accession>
<feature type="transmembrane region" description="Helical" evidence="6">
    <location>
        <begin position="468"/>
        <end position="490"/>
    </location>
</feature>
<dbReference type="InterPro" id="IPR011701">
    <property type="entry name" value="MFS"/>
</dbReference>
<evidence type="ECO:0000256" key="5">
    <source>
        <dbReference type="ARBA" id="ARBA00023136"/>
    </source>
</evidence>
<comment type="caution">
    <text evidence="7">The sequence shown here is derived from an EMBL/GenBank/DDBJ whole genome shotgun (WGS) entry which is preliminary data.</text>
</comment>
<sequence length="531" mass="58084">MATDKVESDYLEASPDTENHAALSDNKFPLINEAEADDALQMALDSHGDTWTEEEETRVLRKIDFIMVPMLFIGSLIGYADGQAYGFAALFGLAEDMMLFTLKLVDGAVEIDTSKYQLTAGITSLGGAAGQYLLLFPAQLLPAGRVYGIIVIYIGVLAILTIVCENFSQIMALRAGRFFYGFSQIVQPLAIIITVMWWKTAEQPLRIGIIIAGNALGSLVGTGINFGALKLAGVYAESRWKWIYVILGSCALFVGVVAFLLIPATPMKAWFLSPREKQIAVCRLMGNKTGIHTRKVKWRQGLSAFLDPQVYLLSVFSFAFAFSNVAISSFGGYLLTSFGYSQSRALVLSLPASAVAVVSITLAGILGSRFPHRRIPLAIGFILPSLMGNLILWKMPRDNRSGLLAGLYLSTTFYGSLVQHYSLLAANIAGHSKKTVVMGTITMMSALGGFSGPWAYKGEQAEEGYPDGQIATLSLFAVSVLAYVVLWFYYGWQNMKRAEIMGDEDGMGEDDPLKAFMDTTDRDNLAFRYVR</sequence>
<organism evidence="7 8">
    <name type="scientific">Aspergillus granulosus</name>
    <dbReference type="NCBI Taxonomy" id="176169"/>
    <lineage>
        <taxon>Eukaryota</taxon>
        <taxon>Fungi</taxon>
        <taxon>Dikarya</taxon>
        <taxon>Ascomycota</taxon>
        <taxon>Pezizomycotina</taxon>
        <taxon>Eurotiomycetes</taxon>
        <taxon>Eurotiomycetidae</taxon>
        <taxon>Eurotiales</taxon>
        <taxon>Aspergillaceae</taxon>
        <taxon>Aspergillus</taxon>
        <taxon>Aspergillus subgen. Nidulantes</taxon>
    </lineage>
</organism>
<feature type="transmembrane region" description="Helical" evidence="6">
    <location>
        <begin position="241"/>
        <end position="262"/>
    </location>
</feature>
<dbReference type="Proteomes" id="UP001610334">
    <property type="component" value="Unassembled WGS sequence"/>
</dbReference>
<reference evidence="7 8" key="1">
    <citation type="submission" date="2024-07" db="EMBL/GenBank/DDBJ databases">
        <title>Section-level genome sequencing and comparative genomics of Aspergillus sections Usti and Cavernicolus.</title>
        <authorList>
            <consortium name="Lawrence Berkeley National Laboratory"/>
            <person name="Nybo J.L."/>
            <person name="Vesth T.C."/>
            <person name="Theobald S."/>
            <person name="Frisvad J.C."/>
            <person name="Larsen T.O."/>
            <person name="Kjaerboelling I."/>
            <person name="Rothschild-Mancinelli K."/>
            <person name="Lyhne E.K."/>
            <person name="Kogle M.E."/>
            <person name="Barry K."/>
            <person name="Clum A."/>
            <person name="Na H."/>
            <person name="Ledsgaard L."/>
            <person name="Lin J."/>
            <person name="Lipzen A."/>
            <person name="Kuo A."/>
            <person name="Riley R."/>
            <person name="Mondo S."/>
            <person name="Labutti K."/>
            <person name="Haridas S."/>
            <person name="Pangalinan J."/>
            <person name="Salamov A.A."/>
            <person name="Simmons B.A."/>
            <person name="Magnuson J.K."/>
            <person name="Chen J."/>
            <person name="Drula E."/>
            <person name="Henrissat B."/>
            <person name="Wiebenga A."/>
            <person name="Lubbers R.J."/>
            <person name="Gomes A.C."/>
            <person name="Makela M.R."/>
            <person name="Stajich J."/>
            <person name="Grigoriev I.V."/>
            <person name="Mortensen U.H."/>
            <person name="De Vries R.P."/>
            <person name="Baker S.E."/>
            <person name="Andersen M.R."/>
        </authorList>
    </citation>
    <scope>NUCLEOTIDE SEQUENCE [LARGE SCALE GENOMIC DNA]</scope>
    <source>
        <strain evidence="7 8">CBS 588.65</strain>
    </source>
</reference>
<feature type="transmembrane region" description="Helical" evidence="6">
    <location>
        <begin position="347"/>
        <end position="368"/>
    </location>
</feature>
<feature type="transmembrane region" description="Helical" evidence="6">
    <location>
        <begin position="310"/>
        <end position="335"/>
    </location>
</feature>
<dbReference type="Pfam" id="PF07690">
    <property type="entry name" value="MFS_1"/>
    <property type="match status" value="1"/>
</dbReference>
<evidence type="ECO:0000313" key="8">
    <source>
        <dbReference type="Proteomes" id="UP001610334"/>
    </source>
</evidence>
<dbReference type="Gene3D" id="1.20.1250.20">
    <property type="entry name" value="MFS general substrate transporter like domains"/>
    <property type="match status" value="2"/>
</dbReference>
<gene>
    <name evidence="7" type="ORF">BJX63DRAFT_435069</name>
</gene>
<keyword evidence="4 6" id="KW-1133">Transmembrane helix</keyword>
<dbReference type="SUPFAM" id="SSF103473">
    <property type="entry name" value="MFS general substrate transporter"/>
    <property type="match status" value="1"/>
</dbReference>
<feature type="transmembrane region" description="Helical" evidence="6">
    <location>
        <begin position="204"/>
        <end position="229"/>
    </location>
</feature>
<evidence type="ECO:0000256" key="4">
    <source>
        <dbReference type="ARBA" id="ARBA00022989"/>
    </source>
</evidence>
<feature type="transmembrane region" description="Helical" evidence="6">
    <location>
        <begin position="146"/>
        <end position="167"/>
    </location>
</feature>
<keyword evidence="8" id="KW-1185">Reference proteome</keyword>
<evidence type="ECO:0000256" key="6">
    <source>
        <dbReference type="SAM" id="Phobius"/>
    </source>
</evidence>